<evidence type="ECO:0000313" key="1">
    <source>
        <dbReference type="EMBL" id="TWO62676.1"/>
    </source>
</evidence>
<dbReference type="OrthoDB" id="6091599at2"/>
<protein>
    <submittedName>
        <fullName evidence="1">Tandem-95 repeat protein</fullName>
    </submittedName>
</protein>
<dbReference type="Proteomes" id="UP000318199">
    <property type="component" value="Unassembled WGS sequence"/>
</dbReference>
<evidence type="ECO:0000313" key="2">
    <source>
        <dbReference type="Proteomes" id="UP000318199"/>
    </source>
</evidence>
<reference evidence="1 2" key="1">
    <citation type="submission" date="2019-07" db="EMBL/GenBank/DDBJ databases">
        <title>Caenimonas sedimenti sp. nov., isolated from activated sludge.</title>
        <authorList>
            <person name="Xu J."/>
        </authorList>
    </citation>
    <scope>NUCLEOTIDE SEQUENCE [LARGE SCALE GENOMIC DNA]</scope>
    <source>
        <strain evidence="1 2">HX-9-20</strain>
    </source>
</reference>
<accession>A0A562ZCN3</accession>
<comment type="caution">
    <text evidence="1">The sequence shown here is derived from an EMBL/GenBank/DDBJ whole genome shotgun (WGS) entry which is preliminary data.</text>
</comment>
<sequence>NYATTFTENGGAVAVADADIAISDVDNTNLVSATITLTNAQASDVLAVAGVLPGGILSSIVGNVVTLSGSATLAQYQAAIQQVTFSNTSDNPNTTPRTITVVVNDGAAASNTATTTVTVVAVNDPPVNTEPGLQTVNEDTNLAISGLSVNDLDGNLATTQLTVANGTLNITLSGGASISAGLNGSASLTISGTQADINATLTSLIYRGVADYNGPDTLTVLSTDAAGLTDTDVVNITVNPVNDAPVNTVPGAQAVNEDTALAIAGVSVIDVDGNLATTQLTVTNGNVTVNLAGGATISSGLNGSGTLTLSGTQAQINAALATISYQGNLNYNGPATLTVLSTDAAGVPLSDTDVVNITVNPVNDPPVNTVPGLQTVNEDTNLAISGLSVNDLDGNLATTQLTVANGTLNITLSGGASISAGLNGSASLTISGTQADINATLTSLIYRGVADYNGPDTLTVLSTDAAGLTDTDVVNITVNPVNDPPVLDLDANNSTGAAGANYTGAYTEGGAAVAIADVDSSVTDLDNANVVSAVITLTNAVAGDVLSVLGVLPAGIVANLVGNVLTLSGSATLASYETAIEQVRFANSGDNPGNTARVINVVVNDGTGNSNTAVATISVTPLNDAPTLDLDGNDSSGAAGNNYATTFTEGGAAVSVGDADVAIVDPDNTNLVSATITLTNAQAADVLAVAGVLPGGILSSIVGNVVTLTGSATLAQYQAAIAQVTFSNTSDNPNTTPRTITVVVNDGAANSAAATTTVTVVPVNDP</sequence>
<dbReference type="AlphaFoldDB" id="A0A562ZCN3"/>
<name>A0A562ZCN3_9BURK</name>
<dbReference type="EMBL" id="VOBQ01000042">
    <property type="protein sequence ID" value="TWO62676.1"/>
    <property type="molecule type" value="Genomic_DNA"/>
</dbReference>
<feature type="non-terminal residue" evidence="1">
    <location>
        <position position="766"/>
    </location>
</feature>
<dbReference type="PANTHER" id="PTHR14139">
    <property type="entry name" value="CALSYNTENIN"/>
    <property type="match status" value="1"/>
</dbReference>
<proteinExistence type="predicted"/>
<keyword evidence="2" id="KW-1185">Reference proteome</keyword>
<dbReference type="NCBIfam" id="NF012211">
    <property type="entry name" value="tand_rpt_95"/>
    <property type="match status" value="2"/>
</dbReference>
<gene>
    <name evidence="1" type="ORF">FN976_28655</name>
</gene>
<dbReference type="PANTHER" id="PTHR14139:SF2">
    <property type="entry name" value="CALSYNTENIN-1"/>
    <property type="match status" value="1"/>
</dbReference>
<organism evidence="1 2">
    <name type="scientific">Caenimonas sedimenti</name>
    <dbReference type="NCBI Taxonomy" id="2596921"/>
    <lineage>
        <taxon>Bacteria</taxon>
        <taxon>Pseudomonadati</taxon>
        <taxon>Pseudomonadota</taxon>
        <taxon>Betaproteobacteria</taxon>
        <taxon>Burkholderiales</taxon>
        <taxon>Comamonadaceae</taxon>
        <taxon>Caenimonas</taxon>
    </lineage>
</organism>
<feature type="non-terminal residue" evidence="1">
    <location>
        <position position="1"/>
    </location>
</feature>
<dbReference type="RefSeq" id="WP_145897509.1">
    <property type="nucleotide sequence ID" value="NZ_VOBQ01000042.1"/>
</dbReference>